<evidence type="ECO:0008006" key="3">
    <source>
        <dbReference type="Google" id="ProtNLM"/>
    </source>
</evidence>
<name>A0A8H2JRK9_9GAMM</name>
<dbReference type="EMBL" id="SZVP01000001">
    <property type="protein sequence ID" value="TMM47913.1"/>
    <property type="molecule type" value="Genomic_DNA"/>
</dbReference>
<evidence type="ECO:0000313" key="2">
    <source>
        <dbReference type="Proteomes" id="UP000307702"/>
    </source>
</evidence>
<dbReference type="OrthoDB" id="5596796at2"/>
<evidence type="ECO:0000313" key="1">
    <source>
        <dbReference type="EMBL" id="TMM47913.1"/>
    </source>
</evidence>
<accession>A0A8H2JRK9</accession>
<comment type="caution">
    <text evidence="1">The sequence shown here is derived from an EMBL/GenBank/DDBJ whole genome shotgun (WGS) entry which is preliminary data.</text>
</comment>
<dbReference type="InterPro" id="IPR021730">
    <property type="entry name" value="YdbH"/>
</dbReference>
<gene>
    <name evidence="1" type="ORF">FCS21_02830</name>
</gene>
<proteinExistence type="predicted"/>
<protein>
    <recommendedName>
        <fullName evidence="3">Dicarboxylate transport domain-containing protein</fullName>
    </recommendedName>
</protein>
<sequence length="901" mass="98894">MRLLNVTLAIGLVIIITLSSIFYNRSSVVTFIANHYLSEHNSALTCLDFDINKNLDVVIKRLCVDSPYAEAALLDSFITWQLNSPPLTKISNTTTNTAADSATNNTSLAAISVINITEVNLRLKADVTVPINTVPIVSPEKSALELRELPALISAALNELSLLTTPVVVNVKHFSYQPFSSQPFTKKKNDVYQGRFTLNPQQLNFSLANHWQEEIFAVDIVNKSQTLTANISGDLAKLRAFFLQHKSAFPVVISSLLSDNTWSVSGKVDSQVNWRNQRLSLITQLSDFNFTGAYGDDAQAMIELASDFTWQTSLIDNLLAVNFADNKQTLKQGLRLSSANLPQLLNVQGVEPQLIQLITDNAINSLTIRPLGTLTFDFAKQIINSDGVALTSGHLSEPITLLLSDVVLNYNAQGLVVVLNPQQASFSLTGPVTVTQLQPYSKKPVTLKLMGDLKQYSDSWQLTLSQDSVVELAQLSLSSGSATARPQINELNTRQPLKNNRQPSIKSLLSYWQGSIVINKNQQQINNKGVIFALAIDNQIKQLTYPEVIKINNITLKAIVKGGIDNLTINTQLIADNVPIATAQVSGDINQPTISISAEQLALTDILALNLKLPIKLALIDGTLDYQLTGQLKKSKNIEDLMTNPLSLALSVQNLSGDVAGTWLQDLNWQQHFTLQNGQLKSITANAKPPSNLSVAKIETITEINHLAATTVIDVSPETITLQLKNIGASLLEGRFDIDLLQWPLTNTQPINVKLTTIDLEKLLELDKNQGIVVTGKVSGDLPVFYDGEHLLIKAGYLYNVGDGLIQVYNNAAVEELKSSAIEVKLAFDALENLHYHQLSSAVSMADDGYMLLTTVIKGRNPDLDNEVNLNLNLSYDLIGLLESFNITERFENTLLQDAKN</sequence>
<dbReference type="Proteomes" id="UP000307702">
    <property type="component" value="Unassembled WGS sequence"/>
</dbReference>
<dbReference type="AlphaFoldDB" id="A0A8H2JRK9"/>
<keyword evidence="2" id="KW-1185">Reference proteome</keyword>
<reference evidence="1 2" key="1">
    <citation type="submission" date="2019-05" db="EMBL/GenBank/DDBJ databases">
        <title>Colwellia ponticola sp. nov., isolated from seawater.</title>
        <authorList>
            <person name="Yoon J.-H."/>
        </authorList>
    </citation>
    <scope>NUCLEOTIDE SEQUENCE [LARGE SCALE GENOMIC DNA]</scope>
    <source>
        <strain evidence="1 2">OISW-25</strain>
    </source>
</reference>
<dbReference type="Pfam" id="PF11739">
    <property type="entry name" value="YdbH-like"/>
    <property type="match status" value="1"/>
</dbReference>
<organism evidence="1 2">
    <name type="scientific">Colwellia ponticola</name>
    <dbReference type="NCBI Taxonomy" id="2304625"/>
    <lineage>
        <taxon>Bacteria</taxon>
        <taxon>Pseudomonadati</taxon>
        <taxon>Pseudomonadota</taxon>
        <taxon>Gammaproteobacteria</taxon>
        <taxon>Alteromonadales</taxon>
        <taxon>Colwelliaceae</taxon>
        <taxon>Colwellia</taxon>
    </lineage>
</organism>